<reference evidence="5 6" key="1">
    <citation type="submission" date="2023-12" db="EMBL/GenBank/DDBJ databases">
        <title>A high-quality genome assembly for Dillenia turbinata (Dilleniales).</title>
        <authorList>
            <person name="Chanderbali A."/>
        </authorList>
    </citation>
    <scope>NUCLEOTIDE SEQUENCE [LARGE SCALE GENOMIC DNA]</scope>
    <source>
        <strain evidence="5">LSX21</strain>
        <tissue evidence="5">Leaf</tissue>
    </source>
</reference>
<accession>A0AAN8W7K6</accession>
<organism evidence="5 6">
    <name type="scientific">Dillenia turbinata</name>
    <dbReference type="NCBI Taxonomy" id="194707"/>
    <lineage>
        <taxon>Eukaryota</taxon>
        <taxon>Viridiplantae</taxon>
        <taxon>Streptophyta</taxon>
        <taxon>Embryophyta</taxon>
        <taxon>Tracheophyta</taxon>
        <taxon>Spermatophyta</taxon>
        <taxon>Magnoliopsida</taxon>
        <taxon>eudicotyledons</taxon>
        <taxon>Gunneridae</taxon>
        <taxon>Pentapetalae</taxon>
        <taxon>Dilleniales</taxon>
        <taxon>Dilleniaceae</taxon>
        <taxon>Dillenia</taxon>
    </lineage>
</organism>
<evidence type="ECO:0000313" key="5">
    <source>
        <dbReference type="EMBL" id="KAK6944629.1"/>
    </source>
</evidence>
<dbReference type="SUPFAM" id="SSF50249">
    <property type="entry name" value="Nucleic acid-binding proteins"/>
    <property type="match status" value="1"/>
</dbReference>
<feature type="region of interest" description="Disordered" evidence="4">
    <location>
        <begin position="87"/>
        <end position="106"/>
    </location>
</feature>
<dbReference type="Gene3D" id="2.40.50.140">
    <property type="entry name" value="Nucleic acid-binding proteins"/>
    <property type="match status" value="1"/>
</dbReference>
<keyword evidence="3" id="KW-0687">Ribonucleoprotein</keyword>
<dbReference type="Pfam" id="PF00366">
    <property type="entry name" value="Ribosomal_S17"/>
    <property type="match status" value="1"/>
</dbReference>
<evidence type="ECO:0000256" key="1">
    <source>
        <dbReference type="ARBA" id="ARBA00010254"/>
    </source>
</evidence>
<keyword evidence="2 5" id="KW-0689">Ribosomal protein</keyword>
<dbReference type="InterPro" id="IPR000266">
    <property type="entry name" value="Ribosomal_uS17"/>
</dbReference>
<name>A0AAN8W7K6_9MAGN</name>
<dbReference type="PANTHER" id="PTHR10744">
    <property type="entry name" value="40S RIBOSOMAL PROTEIN S11 FAMILY MEMBER"/>
    <property type="match status" value="1"/>
</dbReference>
<gene>
    <name evidence="5" type="ORF">RJ641_025731</name>
</gene>
<dbReference type="GO" id="GO:0006412">
    <property type="term" value="P:translation"/>
    <property type="evidence" value="ECO:0007669"/>
    <property type="project" value="InterPro"/>
</dbReference>
<keyword evidence="6" id="KW-1185">Reference proteome</keyword>
<protein>
    <submittedName>
        <fullName evidence="5">Ribosomal protein S17/S11</fullName>
    </submittedName>
</protein>
<comment type="caution">
    <text evidence="5">The sequence shown here is derived from an EMBL/GenBank/DDBJ whole genome shotgun (WGS) entry which is preliminary data.</text>
</comment>
<evidence type="ECO:0000313" key="6">
    <source>
        <dbReference type="Proteomes" id="UP001370490"/>
    </source>
</evidence>
<comment type="similarity">
    <text evidence="1">Belongs to the universal ribosomal protein uS17 family.</text>
</comment>
<dbReference type="GO" id="GO:0005840">
    <property type="term" value="C:ribosome"/>
    <property type="evidence" value="ECO:0007669"/>
    <property type="project" value="UniProtKB-KW"/>
</dbReference>
<dbReference type="EMBL" id="JBAMMX010000003">
    <property type="protein sequence ID" value="KAK6944629.1"/>
    <property type="molecule type" value="Genomic_DNA"/>
</dbReference>
<dbReference type="CDD" id="cd00364">
    <property type="entry name" value="Ribosomal_uS17"/>
    <property type="match status" value="1"/>
</dbReference>
<sequence>MGTVVSNKMRKSVLVAVDRHSHNKLYNRYVKRTGKFMGRDETILYLNWLNGLTMFAQFRLDPSRPSSKRKYWVVAEILSRARIYMPPSPNRLSDLSDKTAAPVSSS</sequence>
<evidence type="ECO:0000256" key="3">
    <source>
        <dbReference type="ARBA" id="ARBA00023274"/>
    </source>
</evidence>
<dbReference type="PANTHER" id="PTHR10744:SF1">
    <property type="entry name" value="SMALL RIBOSOMAL SUBUNIT PROTEIN US17M"/>
    <property type="match status" value="1"/>
</dbReference>
<dbReference type="Proteomes" id="UP001370490">
    <property type="component" value="Unassembled WGS sequence"/>
</dbReference>
<proteinExistence type="inferred from homology"/>
<evidence type="ECO:0000256" key="2">
    <source>
        <dbReference type="ARBA" id="ARBA00022980"/>
    </source>
</evidence>
<evidence type="ECO:0000256" key="4">
    <source>
        <dbReference type="SAM" id="MobiDB-lite"/>
    </source>
</evidence>
<dbReference type="GO" id="GO:0003735">
    <property type="term" value="F:structural constituent of ribosome"/>
    <property type="evidence" value="ECO:0007669"/>
    <property type="project" value="InterPro"/>
</dbReference>
<dbReference type="InterPro" id="IPR012340">
    <property type="entry name" value="NA-bd_OB-fold"/>
</dbReference>
<dbReference type="AlphaFoldDB" id="A0AAN8W7K6"/>
<dbReference type="GO" id="GO:1990904">
    <property type="term" value="C:ribonucleoprotein complex"/>
    <property type="evidence" value="ECO:0007669"/>
    <property type="project" value="UniProtKB-KW"/>
</dbReference>